<dbReference type="EMBL" id="BMOV01000003">
    <property type="protein sequence ID" value="GGO09817.1"/>
    <property type="molecule type" value="Genomic_DNA"/>
</dbReference>
<dbReference type="CDD" id="cd00568">
    <property type="entry name" value="TPP_enzymes"/>
    <property type="match status" value="1"/>
</dbReference>
<proteinExistence type="inferred from homology"/>
<dbReference type="Pfam" id="PF02776">
    <property type="entry name" value="TPP_enzyme_N"/>
    <property type="match status" value="1"/>
</dbReference>
<evidence type="ECO:0000259" key="4">
    <source>
        <dbReference type="Pfam" id="PF00205"/>
    </source>
</evidence>
<evidence type="ECO:0000256" key="2">
    <source>
        <dbReference type="ARBA" id="ARBA00023052"/>
    </source>
</evidence>
<keyword evidence="8" id="KW-1185">Reference proteome</keyword>
<feature type="domain" description="Thiamine pyrophosphate enzyme TPP-binding" evidence="5">
    <location>
        <begin position="381"/>
        <end position="527"/>
    </location>
</feature>
<dbReference type="SUPFAM" id="SSF52518">
    <property type="entry name" value="Thiamin diphosphate-binding fold (THDP-binding)"/>
    <property type="match status" value="2"/>
</dbReference>
<dbReference type="Gene3D" id="3.40.50.970">
    <property type="match status" value="2"/>
</dbReference>
<sequence>MTGAGVLVESLVQAGARMAFGVPGESYLAVLDALHDVRDRLPFITCRHEASAANMAEAYGKLTGDPGLALVTRGPGATHASIGLHTAFQDSTPMLLFIGQVARSMIDREAFQEIDYRKFLSELTKWTGEVGTPDRIAEYLGHAWSTATAGRQGPVALALPEDVLSASTGRQRSRAHKPVQAHPAKEDVVAVAKAISAAKQPLLLIGGGPWSADQSKALQAFAERHHLPVATSFRCQSLIDNRSPAYAGHMGIGANPALVNRMKAADLLLVIGPRLGEMTTHGYHRLDVPVPHQRLVHVHAGAEELGRVYQADHAINAAPGLFAKALSEEGVSGDWADWCGGAASEESGWRSPVANPGAVQLGALYHSLRAALPDEAIVTNGAGNYAAFLHRFFEYRGFKTQLAPTSGAMGYGVPAGIAASLAAPDRPVAAVAGDGCFLMSGNELATAVRYNAKTVFLVLNNGMYGTIRMHQERSYPQRVSGTDLTNPDFVAYAKAFGMEAWRVDSSDQFEPALGRALATDGPALIEIIVDREAISPTATLSGLGA</sequence>
<evidence type="ECO:0000313" key="7">
    <source>
        <dbReference type="EMBL" id="GGO09817.1"/>
    </source>
</evidence>
<evidence type="ECO:0000259" key="5">
    <source>
        <dbReference type="Pfam" id="PF02775"/>
    </source>
</evidence>
<dbReference type="InterPro" id="IPR029035">
    <property type="entry name" value="DHS-like_NAD/FAD-binding_dom"/>
</dbReference>
<dbReference type="NCBIfam" id="NF006052">
    <property type="entry name" value="PRK08199.1"/>
    <property type="match status" value="1"/>
</dbReference>
<gene>
    <name evidence="7" type="ORF">GCM10007972_11740</name>
</gene>
<evidence type="ECO:0000256" key="3">
    <source>
        <dbReference type="RuleBase" id="RU362132"/>
    </source>
</evidence>
<dbReference type="InterPro" id="IPR045229">
    <property type="entry name" value="TPP_enz"/>
</dbReference>
<feature type="domain" description="Thiamine pyrophosphate enzyme N-terminal TPP-binding" evidence="6">
    <location>
        <begin position="1"/>
        <end position="116"/>
    </location>
</feature>
<name>A0ABQ2LBX0_9PROT</name>
<dbReference type="SUPFAM" id="SSF52467">
    <property type="entry name" value="DHS-like NAD/FAD-binding domain"/>
    <property type="match status" value="1"/>
</dbReference>
<keyword evidence="2 3" id="KW-0786">Thiamine pyrophosphate</keyword>
<dbReference type="InterPro" id="IPR012000">
    <property type="entry name" value="Thiamin_PyroP_enz_cen_dom"/>
</dbReference>
<dbReference type="Gene3D" id="3.40.50.1220">
    <property type="entry name" value="TPP-binding domain"/>
    <property type="match status" value="1"/>
</dbReference>
<reference evidence="8" key="1">
    <citation type="journal article" date="2019" name="Int. J. Syst. Evol. Microbiol.">
        <title>The Global Catalogue of Microorganisms (GCM) 10K type strain sequencing project: providing services to taxonomists for standard genome sequencing and annotation.</title>
        <authorList>
            <consortium name="The Broad Institute Genomics Platform"/>
            <consortium name="The Broad Institute Genome Sequencing Center for Infectious Disease"/>
            <person name="Wu L."/>
            <person name="Ma J."/>
        </authorList>
    </citation>
    <scope>NUCLEOTIDE SEQUENCE [LARGE SCALE GENOMIC DNA]</scope>
    <source>
        <strain evidence="8">JCM 17843</strain>
    </source>
</reference>
<dbReference type="PANTHER" id="PTHR18968">
    <property type="entry name" value="THIAMINE PYROPHOSPHATE ENZYMES"/>
    <property type="match status" value="1"/>
</dbReference>
<comment type="similarity">
    <text evidence="1 3">Belongs to the TPP enzyme family.</text>
</comment>
<feature type="domain" description="Thiamine pyrophosphate enzyme central" evidence="4">
    <location>
        <begin position="190"/>
        <end position="326"/>
    </location>
</feature>
<evidence type="ECO:0000259" key="6">
    <source>
        <dbReference type="Pfam" id="PF02776"/>
    </source>
</evidence>
<evidence type="ECO:0000313" key="8">
    <source>
        <dbReference type="Proteomes" id="UP000602381"/>
    </source>
</evidence>
<dbReference type="PANTHER" id="PTHR18968:SF120">
    <property type="entry name" value="ACETOLACTATE SYNTHASE LARGE SUBUNIT"/>
    <property type="match status" value="1"/>
</dbReference>
<dbReference type="Pfam" id="PF02775">
    <property type="entry name" value="TPP_enzyme_C"/>
    <property type="match status" value="1"/>
</dbReference>
<accession>A0ABQ2LBX0</accession>
<comment type="caution">
    <text evidence="7">The sequence shown here is derived from an EMBL/GenBank/DDBJ whole genome shotgun (WGS) entry which is preliminary data.</text>
</comment>
<dbReference type="CDD" id="cd07035">
    <property type="entry name" value="TPP_PYR_POX_like"/>
    <property type="match status" value="1"/>
</dbReference>
<dbReference type="Pfam" id="PF00205">
    <property type="entry name" value="TPP_enzyme_M"/>
    <property type="match status" value="1"/>
</dbReference>
<organism evidence="7 8">
    <name type="scientific">Iodidimonas muriae</name>
    <dbReference type="NCBI Taxonomy" id="261467"/>
    <lineage>
        <taxon>Bacteria</taxon>
        <taxon>Pseudomonadati</taxon>
        <taxon>Pseudomonadota</taxon>
        <taxon>Alphaproteobacteria</taxon>
        <taxon>Iodidimonadales</taxon>
        <taxon>Iodidimonadaceae</taxon>
        <taxon>Iodidimonas</taxon>
    </lineage>
</organism>
<dbReference type="InterPro" id="IPR012001">
    <property type="entry name" value="Thiamin_PyroP_enz_TPP-bd_dom"/>
</dbReference>
<protein>
    <submittedName>
        <fullName evidence="7">Thiamine pyrophosphate protein</fullName>
    </submittedName>
</protein>
<dbReference type="InterPro" id="IPR011766">
    <property type="entry name" value="TPP_enzyme_TPP-bd"/>
</dbReference>
<dbReference type="InterPro" id="IPR029061">
    <property type="entry name" value="THDP-binding"/>
</dbReference>
<evidence type="ECO:0000256" key="1">
    <source>
        <dbReference type="ARBA" id="ARBA00007812"/>
    </source>
</evidence>
<dbReference type="Proteomes" id="UP000602381">
    <property type="component" value="Unassembled WGS sequence"/>
</dbReference>